<accession>A0A443RUN7</accession>
<dbReference type="AlphaFoldDB" id="A0A443RUN7"/>
<dbReference type="Pfam" id="PF02337">
    <property type="entry name" value="Gag_p10"/>
    <property type="match status" value="1"/>
</dbReference>
<dbReference type="Proteomes" id="UP000288716">
    <property type="component" value="Unassembled WGS sequence"/>
</dbReference>
<evidence type="ECO:0000259" key="1">
    <source>
        <dbReference type="Pfam" id="PF02337"/>
    </source>
</evidence>
<dbReference type="InterPro" id="IPR003322">
    <property type="entry name" value="B_retro_matrix"/>
</dbReference>
<dbReference type="VEuPathDB" id="VectorBase:LDEU012978"/>
<dbReference type="InterPro" id="IPR038124">
    <property type="entry name" value="B_retro_matrix_sf"/>
</dbReference>
<dbReference type="OrthoDB" id="9710610at2759"/>
<feature type="domain" description="Beta-retroviral matrix protein" evidence="1">
    <location>
        <begin position="13"/>
        <end position="61"/>
    </location>
</feature>
<dbReference type="EMBL" id="NCKV01030675">
    <property type="protein sequence ID" value="RWS19062.1"/>
    <property type="molecule type" value="Genomic_DNA"/>
</dbReference>
<feature type="non-terminal residue" evidence="2">
    <location>
        <position position="1"/>
    </location>
</feature>
<dbReference type="GO" id="GO:0005198">
    <property type="term" value="F:structural molecule activity"/>
    <property type="evidence" value="ECO:0007669"/>
    <property type="project" value="InterPro"/>
</dbReference>
<dbReference type="Gene3D" id="1.10.150.490">
    <property type="entry name" value="Retroviral GAG p10 protein"/>
    <property type="match status" value="1"/>
</dbReference>
<dbReference type="InterPro" id="IPR010999">
    <property type="entry name" value="Retrovr_matrix"/>
</dbReference>
<reference evidence="2 3" key="1">
    <citation type="journal article" date="2018" name="Gigascience">
        <title>Genomes of trombidid mites reveal novel predicted allergens and laterally-transferred genes associated with secondary metabolism.</title>
        <authorList>
            <person name="Dong X."/>
            <person name="Chaisiri K."/>
            <person name="Xia D."/>
            <person name="Armstrong S.D."/>
            <person name="Fang Y."/>
            <person name="Donnelly M.J."/>
            <person name="Kadowaki T."/>
            <person name="McGarry J.W."/>
            <person name="Darby A.C."/>
            <person name="Makepeace B.L."/>
        </authorList>
    </citation>
    <scope>NUCLEOTIDE SEQUENCE [LARGE SCALE GENOMIC DNA]</scope>
    <source>
        <strain evidence="2">UoL-UT</strain>
    </source>
</reference>
<gene>
    <name evidence="2" type="ORF">B4U80_12360</name>
</gene>
<organism evidence="2 3">
    <name type="scientific">Leptotrombidium deliense</name>
    <dbReference type="NCBI Taxonomy" id="299467"/>
    <lineage>
        <taxon>Eukaryota</taxon>
        <taxon>Metazoa</taxon>
        <taxon>Ecdysozoa</taxon>
        <taxon>Arthropoda</taxon>
        <taxon>Chelicerata</taxon>
        <taxon>Arachnida</taxon>
        <taxon>Acari</taxon>
        <taxon>Acariformes</taxon>
        <taxon>Trombidiformes</taxon>
        <taxon>Prostigmata</taxon>
        <taxon>Anystina</taxon>
        <taxon>Parasitengona</taxon>
        <taxon>Trombiculoidea</taxon>
        <taxon>Trombiculidae</taxon>
        <taxon>Leptotrombidium</taxon>
    </lineage>
</organism>
<keyword evidence="3" id="KW-1185">Reference proteome</keyword>
<evidence type="ECO:0000313" key="3">
    <source>
        <dbReference type="Proteomes" id="UP000288716"/>
    </source>
</evidence>
<evidence type="ECO:0000313" key="2">
    <source>
        <dbReference type="EMBL" id="RWS19062.1"/>
    </source>
</evidence>
<proteinExistence type="predicted"/>
<sequence>WALNMGSTASSKKEVYFAVIKTIMKQRPIKKAQLIQFLELVCEICPWFSEDQSTDLYVWENAWGRASKRVHIR</sequence>
<comment type="caution">
    <text evidence="2">The sequence shown here is derived from an EMBL/GenBank/DDBJ whole genome shotgun (WGS) entry which is preliminary data.</text>
</comment>
<protein>
    <submittedName>
        <fullName evidence="2">Endogenous retrovirus group K member 24 Gag polyprotein-like protein</fullName>
    </submittedName>
</protein>
<name>A0A443RUN7_9ACAR</name>
<dbReference type="SUPFAM" id="SSF47836">
    <property type="entry name" value="Retroviral matrix proteins"/>
    <property type="match status" value="1"/>
</dbReference>